<protein>
    <submittedName>
        <fullName evidence="2">Uncharacterized protein</fullName>
    </submittedName>
</protein>
<accession>A0A2N5UVC2</accession>
<organism evidence="2 3">
    <name type="scientific">Puccinia coronata f. sp. avenae</name>
    <dbReference type="NCBI Taxonomy" id="200324"/>
    <lineage>
        <taxon>Eukaryota</taxon>
        <taxon>Fungi</taxon>
        <taxon>Dikarya</taxon>
        <taxon>Basidiomycota</taxon>
        <taxon>Pucciniomycotina</taxon>
        <taxon>Pucciniomycetes</taxon>
        <taxon>Pucciniales</taxon>
        <taxon>Pucciniaceae</taxon>
        <taxon>Puccinia</taxon>
    </lineage>
</organism>
<feature type="region of interest" description="Disordered" evidence="1">
    <location>
        <begin position="73"/>
        <end position="135"/>
    </location>
</feature>
<evidence type="ECO:0000313" key="3">
    <source>
        <dbReference type="Proteomes" id="UP000235392"/>
    </source>
</evidence>
<sequence length="193" mass="20611">MQELDNPYKNMVATHTNDAEFDNEPSLPASFTTGVGFPPVNPDPAATSMSTDPSVIQASCSGATSGSAAHAVVPASGDDASDFQPLVPMTASGDPVPPGLAASTTTPASGAEAPLPSRRGPGMSRHQGQTEEIKPNDTVSASVLLMMQKSQQTITQWHYKHLQLCPERKCKIGMGKTYTQFYRKWSEVKNKLY</sequence>
<dbReference type="Proteomes" id="UP000235392">
    <property type="component" value="Unassembled WGS sequence"/>
</dbReference>
<gene>
    <name evidence="2" type="ORF">PCASD_05702</name>
</gene>
<feature type="compositionally biased region" description="Polar residues" evidence="1">
    <location>
        <begin position="47"/>
        <end position="57"/>
    </location>
</feature>
<proteinExistence type="predicted"/>
<evidence type="ECO:0000256" key="1">
    <source>
        <dbReference type="SAM" id="MobiDB-lite"/>
    </source>
</evidence>
<feature type="region of interest" description="Disordered" evidence="1">
    <location>
        <begin position="1"/>
        <end position="61"/>
    </location>
</feature>
<evidence type="ECO:0000313" key="2">
    <source>
        <dbReference type="EMBL" id="PLW41705.1"/>
    </source>
</evidence>
<name>A0A2N5UVC2_9BASI</name>
<comment type="caution">
    <text evidence="2">The sequence shown here is derived from an EMBL/GenBank/DDBJ whole genome shotgun (WGS) entry which is preliminary data.</text>
</comment>
<dbReference type="AlphaFoldDB" id="A0A2N5UVC2"/>
<dbReference type="EMBL" id="PGCI01000086">
    <property type="protein sequence ID" value="PLW41705.1"/>
    <property type="molecule type" value="Genomic_DNA"/>
</dbReference>
<reference evidence="2 3" key="1">
    <citation type="submission" date="2017-11" db="EMBL/GenBank/DDBJ databases">
        <title>De novo assembly and phasing of dikaryotic genomes from two isolates of Puccinia coronata f. sp. avenae, the causal agent of oat crown rust.</title>
        <authorList>
            <person name="Miller M.E."/>
            <person name="Zhang Y."/>
            <person name="Omidvar V."/>
            <person name="Sperschneider J."/>
            <person name="Schwessinger B."/>
            <person name="Raley C."/>
            <person name="Palmer J.M."/>
            <person name="Garnica D."/>
            <person name="Upadhyaya N."/>
            <person name="Rathjen J."/>
            <person name="Taylor J.M."/>
            <person name="Park R.F."/>
            <person name="Dodds P.N."/>
            <person name="Hirsch C.D."/>
            <person name="Kianian S.F."/>
            <person name="Figueroa M."/>
        </authorList>
    </citation>
    <scope>NUCLEOTIDE SEQUENCE [LARGE SCALE GENOMIC DNA]</scope>
    <source>
        <strain evidence="2">12SD80</strain>
    </source>
</reference>